<evidence type="ECO:0000256" key="7">
    <source>
        <dbReference type="ARBA" id="ARBA00022679"/>
    </source>
</evidence>
<dbReference type="AlphaFoldDB" id="A0AAF0KDP8"/>
<proteinExistence type="inferred from homology"/>
<dbReference type="InterPro" id="IPR022629">
    <property type="entry name" value="S-AdoMet_synt_central"/>
</dbReference>
<evidence type="ECO:0000256" key="9">
    <source>
        <dbReference type="ARBA" id="ARBA00022741"/>
    </source>
</evidence>
<dbReference type="Pfam" id="PF02772">
    <property type="entry name" value="S-AdoMet_synt_M"/>
    <property type="match status" value="1"/>
</dbReference>
<comment type="subcellular location">
    <subcellularLocation>
        <location evidence="14">Cytoplasm</location>
    </subcellularLocation>
</comment>
<evidence type="ECO:0000313" key="19">
    <source>
        <dbReference type="EMBL" id="WHA41036.1"/>
    </source>
</evidence>
<dbReference type="GO" id="GO:0005737">
    <property type="term" value="C:cytoplasm"/>
    <property type="evidence" value="ECO:0007669"/>
    <property type="project" value="UniProtKB-SubCell"/>
</dbReference>
<keyword evidence="9" id="KW-0547">Nucleotide-binding</keyword>
<evidence type="ECO:0000256" key="1">
    <source>
        <dbReference type="ARBA" id="ARBA00001946"/>
    </source>
</evidence>
<evidence type="ECO:0000256" key="5">
    <source>
        <dbReference type="ARBA" id="ARBA00012828"/>
    </source>
</evidence>
<evidence type="ECO:0000256" key="11">
    <source>
        <dbReference type="ARBA" id="ARBA00022842"/>
    </source>
</evidence>
<dbReference type="GO" id="GO:0006556">
    <property type="term" value="P:S-adenosylmethionine biosynthetic process"/>
    <property type="evidence" value="ECO:0007669"/>
    <property type="project" value="UniProtKB-UniRule"/>
</dbReference>
<keyword evidence="10" id="KW-0067">ATP-binding</keyword>
<name>A0AAF0KDP8_9HYPH</name>
<dbReference type="GO" id="GO:0006730">
    <property type="term" value="P:one-carbon metabolic process"/>
    <property type="evidence" value="ECO:0007669"/>
    <property type="project" value="UniProtKB-KW"/>
</dbReference>
<evidence type="ECO:0000259" key="17">
    <source>
        <dbReference type="Pfam" id="PF02772"/>
    </source>
</evidence>
<feature type="domain" description="S-adenosylmethionine synthetase C-terminal" evidence="18">
    <location>
        <begin position="265"/>
        <end position="407"/>
    </location>
</feature>
<evidence type="ECO:0000259" key="18">
    <source>
        <dbReference type="Pfam" id="PF02773"/>
    </source>
</evidence>
<keyword evidence="6" id="KW-0554">One-carbon metabolism</keyword>
<dbReference type="Proteomes" id="UP000298664">
    <property type="component" value="Chromosome Circular"/>
</dbReference>
<dbReference type="InterPro" id="IPR022631">
    <property type="entry name" value="ADOMET_SYNTHASE_CS"/>
</dbReference>
<keyword evidence="7 19" id="KW-0808">Transferase</keyword>
<keyword evidence="11 14" id="KW-0460">Magnesium</keyword>
<feature type="domain" description="S-adenosylmethionine synthetase N-terminal" evidence="16">
    <location>
        <begin position="4"/>
        <end position="129"/>
    </location>
</feature>
<evidence type="ECO:0000256" key="3">
    <source>
        <dbReference type="ARBA" id="ARBA00005224"/>
    </source>
</evidence>
<comment type="pathway">
    <text evidence="3">Amino-acid biosynthesis; S-adenosyl-L-methionine biosynthesis; S-adenosyl-L-methionine from L-methionine: step 1/1.</text>
</comment>
<keyword evidence="12 14" id="KW-0630">Potassium</keyword>
<dbReference type="EMBL" id="CP124733">
    <property type="protein sequence ID" value="WHA41036.1"/>
    <property type="molecule type" value="Genomic_DNA"/>
</dbReference>
<dbReference type="SUPFAM" id="SSF55973">
    <property type="entry name" value="S-adenosylmethionine synthetase"/>
    <property type="match status" value="3"/>
</dbReference>
<evidence type="ECO:0000256" key="8">
    <source>
        <dbReference type="ARBA" id="ARBA00022723"/>
    </source>
</evidence>
<dbReference type="InterPro" id="IPR022630">
    <property type="entry name" value="S-AdoMet_synt_C"/>
</dbReference>
<feature type="domain" description="S-adenosylmethionine synthetase central" evidence="17">
    <location>
        <begin position="145"/>
        <end position="263"/>
    </location>
</feature>
<dbReference type="PIRSF" id="PIRSF000497">
    <property type="entry name" value="MAT"/>
    <property type="match status" value="1"/>
</dbReference>
<dbReference type="InterPro" id="IPR022636">
    <property type="entry name" value="S-AdoMet_synthetase_sfam"/>
</dbReference>
<comment type="subunit">
    <text evidence="14">Homotetramer.</text>
</comment>
<evidence type="ECO:0000256" key="2">
    <source>
        <dbReference type="ARBA" id="ARBA00001958"/>
    </source>
</evidence>
<evidence type="ECO:0000256" key="6">
    <source>
        <dbReference type="ARBA" id="ARBA00022563"/>
    </source>
</evidence>
<sequence>MRANYLFTSESVAEGHPDKVCDRISDEIVDLIYREAAKTGVDPWTVRIACETLATTNRVVIAGEVRVPDTLLKKDKDGNVVKDAAGHPLINPSKFKSAARKAIRDIGYEQDGFHWKTAKIDVLLHPQSADIAQGVDNAADKQGDEGAGDQGIMFGYACKETPDLMPAPIYYSHRILQLLANARKGGEGEAAKLGPDAKSQVTVRYVDGKASEAVSIVLSTQHLDASWDSKKVRTVVEPYIREALGDLKIADDCMWYINPTGKFVIGGPDGDAGLTGRKIIVDTYGGAAPHGGGAFSGKDTTKVDRSAAYAARYLAKNVVAAGLADRCTIQLSYAIGVAQPLSVYVDLHQTGKVSEDEVEAAIRKVMDLSPSGIRRHLDLNKPIYAKTSSYGHFGRKAGRDGSFSWEKVDLVKPLKEALKAA</sequence>
<keyword evidence="8 14" id="KW-0479">Metal-binding</keyword>
<dbReference type="EC" id="2.5.1.6" evidence="5 13"/>
<dbReference type="GO" id="GO:0005524">
    <property type="term" value="F:ATP binding"/>
    <property type="evidence" value="ECO:0007669"/>
    <property type="project" value="UniProtKB-KW"/>
</dbReference>
<organism evidence="19 20">
    <name type="scientific">Agrobacterium larrymoorei</name>
    <dbReference type="NCBI Taxonomy" id="160699"/>
    <lineage>
        <taxon>Bacteria</taxon>
        <taxon>Pseudomonadati</taxon>
        <taxon>Pseudomonadota</taxon>
        <taxon>Alphaproteobacteria</taxon>
        <taxon>Hyphomicrobiales</taxon>
        <taxon>Rhizobiaceae</taxon>
        <taxon>Rhizobium/Agrobacterium group</taxon>
        <taxon>Agrobacterium</taxon>
    </lineage>
</organism>
<accession>A0AAF0KDP8</accession>
<protein>
    <recommendedName>
        <fullName evidence="5 13">Methionine adenosyltransferase</fullName>
        <ecNumber evidence="5 13">2.5.1.6</ecNumber>
    </recommendedName>
</protein>
<reference evidence="19" key="1">
    <citation type="submission" date="2023-05" db="EMBL/GenBank/DDBJ databases">
        <title>Complete genome sequence of Agrobacterium larrymoorei CFBP5477.</title>
        <authorList>
            <person name="Yen H.-C."/>
            <person name="Chou L."/>
            <person name="Lin Y.-C."/>
            <person name="Lai E.-M."/>
            <person name="Kuo C.-H."/>
        </authorList>
    </citation>
    <scope>NUCLEOTIDE SEQUENCE</scope>
    <source>
        <strain evidence="19">CFBP5477</strain>
    </source>
</reference>
<comment type="cofactor">
    <cofactor evidence="1">
        <name>Mg(2+)</name>
        <dbReference type="ChEBI" id="CHEBI:18420"/>
    </cofactor>
</comment>
<dbReference type="GO" id="GO:0046872">
    <property type="term" value="F:metal ion binding"/>
    <property type="evidence" value="ECO:0007669"/>
    <property type="project" value="UniProtKB-KW"/>
</dbReference>
<evidence type="ECO:0000259" key="16">
    <source>
        <dbReference type="Pfam" id="PF00438"/>
    </source>
</evidence>
<dbReference type="InterPro" id="IPR022628">
    <property type="entry name" value="S-AdoMet_synt_N"/>
</dbReference>
<evidence type="ECO:0000256" key="13">
    <source>
        <dbReference type="NCBIfam" id="TIGR01034"/>
    </source>
</evidence>
<dbReference type="GO" id="GO:0004478">
    <property type="term" value="F:methionine adenosyltransferase activity"/>
    <property type="evidence" value="ECO:0007669"/>
    <property type="project" value="UniProtKB-UniRule"/>
</dbReference>
<dbReference type="RefSeq" id="WP_137393027.1">
    <property type="nucleotide sequence ID" value="NZ_CP124733.1"/>
</dbReference>
<evidence type="ECO:0000313" key="20">
    <source>
        <dbReference type="Proteomes" id="UP000298664"/>
    </source>
</evidence>
<dbReference type="Pfam" id="PF02773">
    <property type="entry name" value="S-AdoMet_synt_C"/>
    <property type="match status" value="1"/>
</dbReference>
<dbReference type="InterPro" id="IPR002133">
    <property type="entry name" value="S-AdoMet_synthetase"/>
</dbReference>
<dbReference type="CDD" id="cd18079">
    <property type="entry name" value="S-AdoMet_synt"/>
    <property type="match status" value="1"/>
</dbReference>
<comment type="cofactor">
    <cofactor evidence="2">
        <name>K(+)</name>
        <dbReference type="ChEBI" id="CHEBI:29103"/>
    </cofactor>
</comment>
<dbReference type="Pfam" id="PF00438">
    <property type="entry name" value="S-AdoMet_synt_N"/>
    <property type="match status" value="1"/>
</dbReference>
<dbReference type="NCBIfam" id="TIGR01034">
    <property type="entry name" value="metK"/>
    <property type="match status" value="1"/>
</dbReference>
<comment type="similarity">
    <text evidence="4 15">Belongs to the AdoMet synthase family.</text>
</comment>
<gene>
    <name evidence="19" type="primary">metK</name>
    <name evidence="19" type="ORF">CFBP5477_014720</name>
</gene>
<evidence type="ECO:0000256" key="12">
    <source>
        <dbReference type="ARBA" id="ARBA00022958"/>
    </source>
</evidence>
<evidence type="ECO:0000256" key="14">
    <source>
        <dbReference type="RuleBase" id="RU000542"/>
    </source>
</evidence>
<dbReference type="Gene3D" id="3.30.300.10">
    <property type="match status" value="3"/>
</dbReference>
<evidence type="ECO:0000256" key="15">
    <source>
        <dbReference type="RuleBase" id="RU004462"/>
    </source>
</evidence>
<evidence type="ECO:0000256" key="4">
    <source>
        <dbReference type="ARBA" id="ARBA00009685"/>
    </source>
</evidence>
<evidence type="ECO:0000256" key="10">
    <source>
        <dbReference type="ARBA" id="ARBA00022840"/>
    </source>
</evidence>
<dbReference type="PANTHER" id="PTHR11964">
    <property type="entry name" value="S-ADENOSYLMETHIONINE SYNTHETASE"/>
    <property type="match status" value="1"/>
</dbReference>
<dbReference type="PROSITE" id="PS00377">
    <property type="entry name" value="ADOMET_SYNTHASE_2"/>
    <property type="match status" value="1"/>
</dbReference>
<dbReference type="PROSITE" id="PS00376">
    <property type="entry name" value="ADOMET_SYNTHASE_1"/>
    <property type="match status" value="1"/>
</dbReference>